<dbReference type="EMBL" id="FNKH01000002">
    <property type="protein sequence ID" value="SDR20177.1"/>
    <property type="molecule type" value="Genomic_DNA"/>
</dbReference>
<dbReference type="SUPFAM" id="SSF64376">
    <property type="entry name" value="YlxR-like"/>
    <property type="match status" value="1"/>
</dbReference>
<dbReference type="AlphaFoldDB" id="A0A1H1H3Y6"/>
<feature type="region of interest" description="Disordered" evidence="1">
    <location>
        <begin position="1"/>
        <end position="27"/>
    </location>
</feature>
<evidence type="ECO:0000313" key="3">
    <source>
        <dbReference type="EMBL" id="SDR20177.1"/>
    </source>
</evidence>
<dbReference type="Gene3D" id="3.30.1230.10">
    <property type="entry name" value="YlxR-like"/>
    <property type="match status" value="1"/>
</dbReference>
<dbReference type="InterPro" id="IPR007393">
    <property type="entry name" value="YlxR_dom"/>
</dbReference>
<dbReference type="InterPro" id="IPR035931">
    <property type="entry name" value="YlxR-like_sf"/>
</dbReference>
<dbReference type="PANTHER" id="PTHR34215:SF1">
    <property type="entry name" value="YLXR DOMAIN-CONTAINING PROTEIN"/>
    <property type="match status" value="1"/>
</dbReference>
<feature type="compositionally biased region" description="Polar residues" evidence="1">
    <location>
        <begin position="110"/>
        <end position="133"/>
    </location>
</feature>
<feature type="compositionally biased region" description="Polar residues" evidence="1">
    <location>
        <begin position="16"/>
        <end position="26"/>
    </location>
</feature>
<dbReference type="STRING" id="37928.SAMN04489742_4559"/>
<evidence type="ECO:0000313" key="4">
    <source>
        <dbReference type="Proteomes" id="UP000181917"/>
    </source>
</evidence>
<evidence type="ECO:0000256" key="1">
    <source>
        <dbReference type="SAM" id="MobiDB-lite"/>
    </source>
</evidence>
<sequence length="133" mass="14390">MVRSSDFQPGGHDSRQQGAVSASPQRTCVGCRRRDDQAGLLRLVTADGASTVVVDQFRRLPGRGAWLHPQPECLAMAVKRRAFNRAFRGKVDSRAVEGYFQALDPAAENVTGSHQPSNLKAGQKTDGNPMSAK</sequence>
<reference evidence="3 4" key="1">
    <citation type="submission" date="2016-10" db="EMBL/GenBank/DDBJ databases">
        <authorList>
            <person name="de Groot N.N."/>
        </authorList>
    </citation>
    <scope>NUCLEOTIDE SEQUENCE [LARGE SCALE GENOMIC DNA]</scope>
    <source>
        <strain evidence="3 4">DSM 20117</strain>
    </source>
</reference>
<dbReference type="PANTHER" id="PTHR34215">
    <property type="entry name" value="BLL0784 PROTEIN"/>
    <property type="match status" value="1"/>
</dbReference>
<feature type="region of interest" description="Disordered" evidence="1">
    <location>
        <begin position="107"/>
        <end position="133"/>
    </location>
</feature>
<dbReference type="Pfam" id="PF04296">
    <property type="entry name" value="YlxR"/>
    <property type="match status" value="1"/>
</dbReference>
<name>A0A1H1H3Y6_9MICC</name>
<organism evidence="3 4">
    <name type="scientific">Crystallibacter crystallopoietes</name>
    <dbReference type="NCBI Taxonomy" id="37928"/>
    <lineage>
        <taxon>Bacteria</taxon>
        <taxon>Bacillati</taxon>
        <taxon>Actinomycetota</taxon>
        <taxon>Actinomycetes</taxon>
        <taxon>Micrococcales</taxon>
        <taxon>Micrococcaceae</taxon>
        <taxon>Crystallibacter</taxon>
    </lineage>
</organism>
<dbReference type="Proteomes" id="UP000181917">
    <property type="component" value="Unassembled WGS sequence"/>
</dbReference>
<proteinExistence type="predicted"/>
<feature type="domain" description="YlxR" evidence="2">
    <location>
        <begin position="26"/>
        <end position="94"/>
    </location>
</feature>
<evidence type="ECO:0000259" key="2">
    <source>
        <dbReference type="Pfam" id="PF04296"/>
    </source>
</evidence>
<gene>
    <name evidence="3" type="ORF">SAMN04489742_4559</name>
</gene>
<dbReference type="RefSeq" id="WP_083339887.1">
    <property type="nucleotide sequence ID" value="NZ_CP018863.1"/>
</dbReference>
<protein>
    <recommendedName>
        <fullName evidence="2">YlxR domain-containing protein</fullName>
    </recommendedName>
</protein>
<keyword evidence="4" id="KW-1185">Reference proteome</keyword>
<dbReference type="InterPro" id="IPR037465">
    <property type="entry name" value="YlxR"/>
</dbReference>
<accession>A0A1H1H3Y6</accession>
<dbReference type="OrthoDB" id="5244965at2"/>